<evidence type="ECO:0008006" key="5">
    <source>
        <dbReference type="Google" id="ProtNLM"/>
    </source>
</evidence>
<keyword evidence="2" id="KW-0472">Membrane</keyword>
<dbReference type="Proteomes" id="UP000198727">
    <property type="component" value="Unassembled WGS sequence"/>
</dbReference>
<accession>A0A1I6A3Q2</accession>
<feature type="transmembrane region" description="Helical" evidence="2">
    <location>
        <begin position="370"/>
        <end position="393"/>
    </location>
</feature>
<dbReference type="RefSeq" id="WP_177217002.1">
    <property type="nucleotide sequence ID" value="NZ_FOWW01000011.1"/>
</dbReference>
<keyword evidence="4" id="KW-1185">Reference proteome</keyword>
<keyword evidence="2" id="KW-1133">Transmembrane helix</keyword>
<keyword evidence="1" id="KW-0175">Coiled coil</keyword>
<dbReference type="STRING" id="587909.SAMN05421810_11157"/>
<evidence type="ECO:0000256" key="1">
    <source>
        <dbReference type="SAM" id="Coils"/>
    </source>
</evidence>
<evidence type="ECO:0000313" key="4">
    <source>
        <dbReference type="Proteomes" id="UP000198727"/>
    </source>
</evidence>
<proteinExistence type="predicted"/>
<evidence type="ECO:0000313" key="3">
    <source>
        <dbReference type="EMBL" id="SFQ63366.1"/>
    </source>
</evidence>
<feature type="coiled-coil region" evidence="1">
    <location>
        <begin position="285"/>
        <end position="329"/>
    </location>
</feature>
<dbReference type="EMBL" id="FOWW01000011">
    <property type="protein sequence ID" value="SFQ63366.1"/>
    <property type="molecule type" value="Genomic_DNA"/>
</dbReference>
<sequence length="414" mass="45484">MTEPIVTELAEAAAAGTRELDRVCDRIARELLADGTEPPFEVRSADFAGDALLICADRYWYWRFLDRPSVSTAAACARWLHAHVAGDARTEVAEKWALGYAFVTKDSVESGTEIEAATGAVMDGDHGSADIAYFAALYHAGKLRANFGFDELDRFLDASLLALAAGEHREDPLFVALRAFSAFGRTAITSRHAVALFERAWHDPRRTRHVVDVCLNGLWVARPFDGQGELLRDRALEAVRCHPGDHVFHYRLAVGHRMCENHDAALDDIDEALALLPAIGRRGSHKQLQEQYLAERNTIRDERRRAEWMAEQRELVDRLVADNAALRRTVQSTPVRTIEVVALFTAAIAFAVGSLQVTLTGALPLRDRAVLLGLFGAGLLLFALLVVGATWFITQVRQGTDPAVGGSAPPEVGR</sequence>
<dbReference type="AlphaFoldDB" id="A0A1I6A3Q2"/>
<reference evidence="4" key="1">
    <citation type="submission" date="2016-10" db="EMBL/GenBank/DDBJ databases">
        <authorList>
            <person name="Varghese N."/>
            <person name="Submissions S."/>
        </authorList>
    </citation>
    <scope>NUCLEOTIDE SEQUENCE [LARGE SCALE GENOMIC DNA]</scope>
    <source>
        <strain evidence="4">CGMCC 4.5579</strain>
    </source>
</reference>
<gene>
    <name evidence="3" type="ORF">SAMN05421810_11157</name>
</gene>
<evidence type="ECO:0000256" key="2">
    <source>
        <dbReference type="SAM" id="Phobius"/>
    </source>
</evidence>
<organism evidence="3 4">
    <name type="scientific">Amycolatopsis arida</name>
    <dbReference type="NCBI Taxonomy" id="587909"/>
    <lineage>
        <taxon>Bacteria</taxon>
        <taxon>Bacillati</taxon>
        <taxon>Actinomycetota</taxon>
        <taxon>Actinomycetes</taxon>
        <taxon>Pseudonocardiales</taxon>
        <taxon>Pseudonocardiaceae</taxon>
        <taxon>Amycolatopsis</taxon>
    </lineage>
</organism>
<name>A0A1I6A3Q2_9PSEU</name>
<protein>
    <recommendedName>
        <fullName evidence="5">Tetratricopeptide repeat-containing protein</fullName>
    </recommendedName>
</protein>
<feature type="transmembrane region" description="Helical" evidence="2">
    <location>
        <begin position="340"/>
        <end position="363"/>
    </location>
</feature>
<keyword evidence="2" id="KW-0812">Transmembrane</keyword>